<dbReference type="OrthoDB" id="5106481at2759"/>
<dbReference type="AlphaFoldDB" id="A0A066XRH1"/>
<gene>
    <name evidence="2" type="ORF">CSUB01_12051</name>
</gene>
<dbReference type="EMBL" id="JMSE01000181">
    <property type="protein sequence ID" value="KDN71462.1"/>
    <property type="molecule type" value="Genomic_DNA"/>
</dbReference>
<dbReference type="HOGENOM" id="CLU_1708489_0_0_1"/>
<protein>
    <submittedName>
        <fullName evidence="2">Uncharacterized protein</fullName>
    </submittedName>
</protein>
<feature type="compositionally biased region" description="Polar residues" evidence="1">
    <location>
        <begin position="20"/>
        <end position="34"/>
    </location>
</feature>
<feature type="non-terminal residue" evidence="2">
    <location>
        <position position="1"/>
    </location>
</feature>
<comment type="caution">
    <text evidence="2">The sequence shown here is derived from an EMBL/GenBank/DDBJ whole genome shotgun (WGS) entry which is preliminary data.</text>
</comment>
<feature type="region of interest" description="Disordered" evidence="1">
    <location>
        <begin position="105"/>
        <end position="139"/>
    </location>
</feature>
<dbReference type="Proteomes" id="UP000027238">
    <property type="component" value="Unassembled WGS sequence"/>
</dbReference>
<sequence>EDILDALERRGFGHDAPQPSHAQIQRSPTTTVSLAQGKRRDPELMHQIAREVGLDLNVTDSPSKVIFPGKPGGGGRHMRKPVTLSAVIERKFGDAVDYLIRTSSRRGGRDRTITEDRREHDVAALRKDAGGGDKAKGEAAERDVDVLVIRFGHL</sequence>
<evidence type="ECO:0000313" key="2">
    <source>
        <dbReference type="EMBL" id="KDN71462.1"/>
    </source>
</evidence>
<proteinExistence type="predicted"/>
<name>A0A066XRH1_COLSU</name>
<feature type="compositionally biased region" description="Basic and acidic residues" evidence="1">
    <location>
        <begin position="107"/>
        <end position="139"/>
    </location>
</feature>
<accession>A0A066XRH1</accession>
<keyword evidence="3" id="KW-1185">Reference proteome</keyword>
<organism evidence="2 3">
    <name type="scientific">Colletotrichum sublineola</name>
    <name type="common">Sorghum anthracnose fungus</name>
    <dbReference type="NCBI Taxonomy" id="1173701"/>
    <lineage>
        <taxon>Eukaryota</taxon>
        <taxon>Fungi</taxon>
        <taxon>Dikarya</taxon>
        <taxon>Ascomycota</taxon>
        <taxon>Pezizomycotina</taxon>
        <taxon>Sordariomycetes</taxon>
        <taxon>Hypocreomycetidae</taxon>
        <taxon>Glomerellales</taxon>
        <taxon>Glomerellaceae</taxon>
        <taxon>Colletotrichum</taxon>
        <taxon>Colletotrichum graminicola species complex</taxon>
    </lineage>
</organism>
<feature type="region of interest" description="Disordered" evidence="1">
    <location>
        <begin position="9"/>
        <end position="39"/>
    </location>
</feature>
<evidence type="ECO:0000313" key="3">
    <source>
        <dbReference type="Proteomes" id="UP000027238"/>
    </source>
</evidence>
<reference evidence="3" key="1">
    <citation type="journal article" date="2014" name="Genome Announc.">
        <title>Draft genome sequence of Colletotrichum sublineola, a destructive pathogen of cultivated sorghum.</title>
        <authorList>
            <person name="Baroncelli R."/>
            <person name="Sanz-Martin J.M."/>
            <person name="Rech G.E."/>
            <person name="Sukno S.A."/>
            <person name="Thon M.R."/>
        </authorList>
    </citation>
    <scope>NUCLEOTIDE SEQUENCE [LARGE SCALE GENOMIC DNA]</scope>
    <source>
        <strain evidence="3">TX430BB</strain>
    </source>
</reference>
<evidence type="ECO:0000256" key="1">
    <source>
        <dbReference type="SAM" id="MobiDB-lite"/>
    </source>
</evidence>